<dbReference type="CDD" id="cd02909">
    <property type="entry name" value="cupin_pirin_N"/>
    <property type="match status" value="1"/>
</dbReference>
<gene>
    <name evidence="6 7 8" type="primary">LOC104721273</name>
</gene>
<evidence type="ECO:0000259" key="4">
    <source>
        <dbReference type="Pfam" id="PF05726"/>
    </source>
</evidence>
<dbReference type="RefSeq" id="XP_010437526.1">
    <property type="nucleotide sequence ID" value="XM_010439224.1"/>
</dbReference>
<dbReference type="PIRSF" id="PIRSF006232">
    <property type="entry name" value="Pirin"/>
    <property type="match status" value="1"/>
</dbReference>
<name>A0ABM0U8J1_CAMSA</name>
<dbReference type="CDD" id="cd02247">
    <property type="entry name" value="cupin_pirin_C"/>
    <property type="match status" value="1"/>
</dbReference>
<reference evidence="5" key="2">
    <citation type="journal article" date="2014" name="Nat. Commun.">
        <title>The emerging biofuel crop Camelina sativa retains a highly undifferentiated hexaploid genome structure.</title>
        <authorList>
            <person name="Kagale S."/>
            <person name="Koh C."/>
            <person name="Nixon J."/>
            <person name="Bollina V."/>
            <person name="Clarke W.E."/>
            <person name="Tuteja R."/>
            <person name="Spillane C."/>
            <person name="Robinson S.J."/>
            <person name="Links M.G."/>
            <person name="Clarke C."/>
            <person name="Higgins E.E."/>
            <person name="Huebert T."/>
            <person name="Sharpe A.G."/>
            <person name="Parkin I.A."/>
        </authorList>
    </citation>
    <scope>NUCLEOTIDE SEQUENCE [LARGE SCALE GENOMIC DNA]</scope>
    <source>
        <strain evidence="5">r\DH55</strain>
    </source>
</reference>
<evidence type="ECO:0000313" key="8">
    <source>
        <dbReference type="RefSeq" id="XP_010437534.1"/>
    </source>
</evidence>
<dbReference type="RefSeq" id="XP_010437534.1">
    <property type="nucleotide sequence ID" value="XM_010439232.1"/>
</dbReference>
<evidence type="ECO:0000313" key="6">
    <source>
        <dbReference type="RefSeq" id="XP_010437518.1"/>
    </source>
</evidence>
<sequence>MRETKDTKDIITMSERQVVKKIYANFENDGGAGNVIRQGITKTNHELLDPFVSLAELSFSPPGGFRDHPHRGFESVTYMLQGGLIHQDCNGHRGTIQEGDVQWTTAGRGLIHSEMPQEEANSLIQLWINLPSSQKMIWPKNREIPNSYIRRAWDNGVEVKIIAGESMGVKSPCYTETPIMFLDVTVDPSAQTNQTIPESWTAFAYVLEGDEGVFSSSDSSTVEAHNVVVFGRGDQVSVENTSSSRPLRFLLIAGEPIGEPVFQHGPFVMNSQADIDMTIDDYRNAKNGFEMAKSWRSQ</sequence>
<keyword evidence="5" id="KW-1185">Reference proteome</keyword>
<dbReference type="GeneID" id="104721273"/>
<organism evidence="5 7">
    <name type="scientific">Camelina sativa</name>
    <name type="common">False flax</name>
    <name type="synonym">Myagrum sativum</name>
    <dbReference type="NCBI Taxonomy" id="90675"/>
    <lineage>
        <taxon>Eukaryota</taxon>
        <taxon>Viridiplantae</taxon>
        <taxon>Streptophyta</taxon>
        <taxon>Embryophyta</taxon>
        <taxon>Tracheophyta</taxon>
        <taxon>Spermatophyta</taxon>
        <taxon>Magnoliopsida</taxon>
        <taxon>eudicotyledons</taxon>
        <taxon>Gunneridae</taxon>
        <taxon>Pentapetalae</taxon>
        <taxon>rosids</taxon>
        <taxon>malvids</taxon>
        <taxon>Brassicales</taxon>
        <taxon>Brassicaceae</taxon>
        <taxon>Camelineae</taxon>
        <taxon>Camelina</taxon>
    </lineage>
</organism>
<dbReference type="Pfam" id="PF02678">
    <property type="entry name" value="Pirin"/>
    <property type="match status" value="1"/>
</dbReference>
<dbReference type="PANTHER" id="PTHR13903:SF20">
    <property type="entry name" value="BNAC08G48910D PROTEIN"/>
    <property type="match status" value="1"/>
</dbReference>
<evidence type="ECO:0000259" key="3">
    <source>
        <dbReference type="Pfam" id="PF02678"/>
    </source>
</evidence>
<dbReference type="InterPro" id="IPR003829">
    <property type="entry name" value="Pirin_N_dom"/>
</dbReference>
<dbReference type="InterPro" id="IPR008778">
    <property type="entry name" value="Pirin_C_dom"/>
</dbReference>
<feature type="domain" description="Pirin N-terminal" evidence="3">
    <location>
        <begin position="62"/>
        <end position="128"/>
    </location>
</feature>
<dbReference type="InterPro" id="IPR011051">
    <property type="entry name" value="RmlC_Cupin_sf"/>
</dbReference>
<evidence type="ECO:0000313" key="5">
    <source>
        <dbReference type="Proteomes" id="UP000694864"/>
    </source>
</evidence>
<dbReference type="SUPFAM" id="SSF51182">
    <property type="entry name" value="RmlC-like cupins"/>
    <property type="match status" value="1"/>
</dbReference>
<dbReference type="PANTHER" id="PTHR13903">
    <property type="entry name" value="PIRIN-RELATED"/>
    <property type="match status" value="1"/>
</dbReference>
<comment type="similarity">
    <text evidence="1 2">Belongs to the pirin family.</text>
</comment>
<evidence type="ECO:0000256" key="2">
    <source>
        <dbReference type="RuleBase" id="RU003457"/>
    </source>
</evidence>
<evidence type="ECO:0000313" key="7">
    <source>
        <dbReference type="RefSeq" id="XP_010437526.1"/>
    </source>
</evidence>
<dbReference type="Pfam" id="PF05726">
    <property type="entry name" value="Pirin_C"/>
    <property type="match status" value="1"/>
</dbReference>
<dbReference type="Gene3D" id="2.60.120.10">
    <property type="entry name" value="Jelly Rolls"/>
    <property type="match status" value="2"/>
</dbReference>
<reference evidence="5" key="1">
    <citation type="journal article" date="1997" name="Nucleic Acids Res.">
        <title>tRNAscan-SE: a program for improved detection of transfer RNA genes in genomic sequence.</title>
        <authorList>
            <person name="Lowe T.M."/>
            <person name="Eddy S.R."/>
        </authorList>
    </citation>
    <scope>NUCLEOTIDE SEQUENCE [LARGE SCALE GENOMIC DNA]</scope>
    <source>
        <strain evidence="5">r\DH55</strain>
    </source>
</reference>
<accession>A0ABM0U8J1</accession>
<dbReference type="RefSeq" id="XP_010437518.1">
    <property type="nucleotide sequence ID" value="XM_010439216.1"/>
</dbReference>
<feature type="domain" description="Pirin C-terminal" evidence="4">
    <location>
        <begin position="182"/>
        <end position="288"/>
    </location>
</feature>
<dbReference type="Proteomes" id="UP000694864">
    <property type="component" value="Chromosome 2"/>
</dbReference>
<dbReference type="InterPro" id="IPR012093">
    <property type="entry name" value="Pirin"/>
</dbReference>
<evidence type="ECO:0000256" key="1">
    <source>
        <dbReference type="ARBA" id="ARBA00008416"/>
    </source>
</evidence>
<reference evidence="6 7" key="3">
    <citation type="submission" date="2025-05" db="UniProtKB">
        <authorList>
            <consortium name="RefSeq"/>
        </authorList>
    </citation>
    <scope>IDENTIFICATION</scope>
    <source>
        <tissue evidence="6 7">Leaf</tissue>
    </source>
</reference>
<dbReference type="InterPro" id="IPR014710">
    <property type="entry name" value="RmlC-like_jellyroll"/>
</dbReference>
<proteinExistence type="inferred from homology"/>
<protein>
    <submittedName>
        <fullName evidence="6 7">Pirin-like protein At3g59260 isoform X1</fullName>
    </submittedName>
</protein>